<sequence length="276" mass="31664">MNKWIKILGGLILFVLLLFILGSLYMENQSEKMYNDSLMSSYDYSITITSNSTLQNVTLYLPVPVFDNKSGIGLEMVNGDYYNKPSDWNLSLEDTEYGLMFKIEAAEIQPVYHSLPVAMPEPEPGSDDIENEIPEAEQIVESHEYSEETPVLASIDFGTSLKADHPINTRFPYGNESVLLPKHNLRESEERPEIPLPDYINPTYFDYESMVYANYDASPDAEVQIFVEMEGRNEWWIYGWQFNEYTDRISIQLAGPQEGWVRAEGKLTTGDGIYRE</sequence>
<dbReference type="PATRIC" id="fig|1434117.4.peg.3416"/>
<dbReference type="AlphaFoldDB" id="A0A0E3Q0H9"/>
<evidence type="ECO:0000313" key="1">
    <source>
        <dbReference type="EMBL" id="AKB41678.1"/>
    </source>
</evidence>
<dbReference type="GeneID" id="24852460"/>
<name>A0A0E3Q0H9_METMZ</name>
<dbReference type="Proteomes" id="UP000033058">
    <property type="component" value="Chromosome"/>
</dbReference>
<gene>
    <name evidence="1" type="ORF">MSMAW_2687</name>
</gene>
<evidence type="ECO:0000313" key="2">
    <source>
        <dbReference type="Proteomes" id="UP000033058"/>
    </source>
</evidence>
<dbReference type="RefSeq" id="WP_015412208.1">
    <property type="nucleotide sequence ID" value="NZ_CP009509.1"/>
</dbReference>
<dbReference type="EMBL" id="CP009509">
    <property type="protein sequence ID" value="AKB41678.1"/>
    <property type="molecule type" value="Genomic_DNA"/>
</dbReference>
<protein>
    <submittedName>
        <fullName evidence="1">Uncharacterized protein</fullName>
    </submittedName>
</protein>
<proteinExistence type="predicted"/>
<reference evidence="1 2" key="1">
    <citation type="submission" date="2014-07" db="EMBL/GenBank/DDBJ databases">
        <title>Methanogenic archaea and the global carbon cycle.</title>
        <authorList>
            <person name="Henriksen J.R."/>
            <person name="Luke J."/>
            <person name="Reinhart S."/>
            <person name="Benedict M.N."/>
            <person name="Youngblut N.D."/>
            <person name="Metcalf M.E."/>
            <person name="Whitaker R.J."/>
            <person name="Metcalf W.W."/>
        </authorList>
    </citation>
    <scope>NUCLEOTIDE SEQUENCE [LARGE SCALE GENOMIC DNA]</scope>
    <source>
        <strain evidence="1 2">WWM610</strain>
    </source>
</reference>
<organism evidence="1 2">
    <name type="scientific">Methanosarcina mazei WWM610</name>
    <dbReference type="NCBI Taxonomy" id="1434117"/>
    <lineage>
        <taxon>Archaea</taxon>
        <taxon>Methanobacteriati</taxon>
        <taxon>Methanobacteriota</taxon>
        <taxon>Stenosarchaea group</taxon>
        <taxon>Methanomicrobia</taxon>
        <taxon>Methanosarcinales</taxon>
        <taxon>Methanosarcinaceae</taxon>
        <taxon>Methanosarcina</taxon>
    </lineage>
</organism>
<dbReference type="HOGENOM" id="CLU_093039_0_0_2"/>
<accession>A0A0E3Q0H9</accession>